<sequence length="772" mass="84229">MRKILVLALMLSATAVAGAGVPAPIDAVDPMIGTGGEGHVFPGATAPFGMVQLSPDTDTGCQLRECYGHAAGYRYEDPTIQGFSHTHFSGAGHSDLGDVLVMPQAGSEVRLDPGDPRRPGSGYRSRFDHRSEVARPGYYAVTLADTNVRAELTAGTRIGVHRYTFPAGQAAHLVVDLRSSLYDYPGKILWSGLHLRADGTVTGFRETRGWAPGRKLYFAMRFSSPLKGHGFVDRDAAVPYKGFQGPGRGSDAVAEKLGRALEARLDFGVLDAPLEVRVALSGVDEAGAVANLDAEPGGFDAVRARTAAAWAQALGAVEIDAPAPMRRTVYTALYHSLLAPSVWSDADGRYRGPDDQVHVANGFTFRSTFSLWDTFRAEHPLLTLVQPAETTADIVRSLIESREHSPYGILPIWQFAGRETWTMIGYHAVPVIADAYLKGIRGFDADAALAAMVASADYAPYGGLGEYMRLGYVPIDREPEAASKTVEYAYDDWTIARMARAMGRKDIADRFERRAGNWRNSFDAKTGWLRARLSTGAFRTPFDPTAINYGSDYTEGNAWQYSWFVPQDQAGLIRLLGGDRAAVAKLDAMFDYDMSKLDYSHAEDIAGLIGQYIHGNEPSHHVAYLYTYAGAPWRTQERLGQIVTSQYKPTPDGLAGNDDLGQMSAWLVFTALGFYPVAPGSNQYVIGRPFVDRAVLNLPGGKRFTVIADGLSDTNRYIRGVTLNGVAIDRSYIRDEELRAGGELRFAMDARPNTRWATDSAARPFSMSTSRR</sequence>
<protein>
    <submittedName>
        <fullName evidence="4">GH92 family glycosyl hydrolase</fullName>
        <ecNumber evidence="4">3.2.1.-</ecNumber>
    </submittedName>
</protein>
<evidence type="ECO:0000259" key="2">
    <source>
        <dbReference type="Pfam" id="PF07971"/>
    </source>
</evidence>
<evidence type="ECO:0000313" key="4">
    <source>
        <dbReference type="EMBL" id="MDP1028474.1"/>
    </source>
</evidence>
<evidence type="ECO:0000256" key="1">
    <source>
        <dbReference type="SAM" id="SignalP"/>
    </source>
</evidence>
<keyword evidence="1" id="KW-0732">Signal</keyword>
<dbReference type="InterPro" id="IPR012939">
    <property type="entry name" value="Glyco_hydro_92"/>
</dbReference>
<feature type="chain" id="PRO_5046391466" evidence="1">
    <location>
        <begin position="20"/>
        <end position="772"/>
    </location>
</feature>
<dbReference type="InterPro" id="IPR041371">
    <property type="entry name" value="GH92_N"/>
</dbReference>
<keyword evidence="4" id="KW-0378">Hydrolase</keyword>
<dbReference type="PANTHER" id="PTHR12143">
    <property type="entry name" value="PEPTIDE N-GLYCANASE PNGASE -RELATED"/>
    <property type="match status" value="1"/>
</dbReference>
<dbReference type="Proteomes" id="UP001230685">
    <property type="component" value="Unassembled WGS sequence"/>
</dbReference>
<dbReference type="InterPro" id="IPR005887">
    <property type="entry name" value="GH92_a_mannosidase_put"/>
</dbReference>
<gene>
    <name evidence="4" type="ORF">Q5H91_14725</name>
</gene>
<dbReference type="Gene3D" id="1.20.1050.60">
    <property type="entry name" value="alpha-1,2-mannosidase"/>
    <property type="match status" value="1"/>
</dbReference>
<feature type="signal peptide" evidence="1">
    <location>
        <begin position="1"/>
        <end position="19"/>
    </location>
</feature>
<dbReference type="GO" id="GO:0016798">
    <property type="term" value="F:hydrolase activity, acting on glycosyl bonds"/>
    <property type="evidence" value="ECO:0007669"/>
    <property type="project" value="UniProtKB-KW"/>
</dbReference>
<proteinExistence type="predicted"/>
<dbReference type="EMBL" id="JAUUDS010000009">
    <property type="protein sequence ID" value="MDP1028474.1"/>
    <property type="molecule type" value="Genomic_DNA"/>
</dbReference>
<dbReference type="Gene3D" id="1.20.1610.10">
    <property type="entry name" value="alpha-1,2-mannosidases domains"/>
    <property type="match status" value="1"/>
</dbReference>
<evidence type="ECO:0000259" key="3">
    <source>
        <dbReference type="Pfam" id="PF17678"/>
    </source>
</evidence>
<dbReference type="SUPFAM" id="SSF48208">
    <property type="entry name" value="Six-hairpin glycosidases"/>
    <property type="match status" value="1"/>
</dbReference>
<dbReference type="RefSeq" id="WP_305174203.1">
    <property type="nucleotide sequence ID" value="NZ_JAUUDS010000009.1"/>
</dbReference>
<dbReference type="Pfam" id="PF17678">
    <property type="entry name" value="Glyco_hydro_92N"/>
    <property type="match status" value="1"/>
</dbReference>
<dbReference type="PANTHER" id="PTHR12143:SF39">
    <property type="entry name" value="SECRETED PROTEIN"/>
    <property type="match status" value="1"/>
</dbReference>
<dbReference type="EC" id="3.2.1.-" evidence="4"/>
<dbReference type="Gene3D" id="2.70.98.10">
    <property type="match status" value="1"/>
</dbReference>
<organism evidence="4 5">
    <name type="scientific">Sphingomonas aurea</name>
    <dbReference type="NCBI Taxonomy" id="3063994"/>
    <lineage>
        <taxon>Bacteria</taxon>
        <taxon>Pseudomonadati</taxon>
        <taxon>Pseudomonadota</taxon>
        <taxon>Alphaproteobacteria</taxon>
        <taxon>Sphingomonadales</taxon>
        <taxon>Sphingomonadaceae</taxon>
        <taxon>Sphingomonas</taxon>
    </lineage>
</organism>
<dbReference type="NCBIfam" id="TIGR01180">
    <property type="entry name" value="aman2_put"/>
    <property type="match status" value="1"/>
</dbReference>
<dbReference type="InterPro" id="IPR050883">
    <property type="entry name" value="PNGase"/>
</dbReference>
<dbReference type="Gene3D" id="3.30.2080.10">
    <property type="entry name" value="GH92 mannosidase domain"/>
    <property type="match status" value="1"/>
</dbReference>
<keyword evidence="4" id="KW-0326">Glycosidase</keyword>
<dbReference type="Pfam" id="PF07971">
    <property type="entry name" value="Glyco_hydro_92"/>
    <property type="match status" value="1"/>
</dbReference>
<comment type="caution">
    <text evidence="4">The sequence shown here is derived from an EMBL/GenBank/DDBJ whole genome shotgun (WGS) entry which is preliminary data.</text>
</comment>
<accession>A0ABT9ENG4</accession>
<name>A0ABT9ENG4_9SPHN</name>
<feature type="domain" description="Glycosyl hydrolase family 92" evidence="2">
    <location>
        <begin position="288"/>
        <end position="749"/>
    </location>
</feature>
<keyword evidence="5" id="KW-1185">Reference proteome</keyword>
<reference evidence="4 5" key="1">
    <citation type="submission" date="2023-07" db="EMBL/GenBank/DDBJ databases">
        <authorList>
            <person name="Kim M.K."/>
        </authorList>
    </citation>
    <scope>NUCLEOTIDE SEQUENCE [LARGE SCALE GENOMIC DNA]</scope>
    <source>
        <strain evidence="4 5">KR1UV-12</strain>
    </source>
</reference>
<feature type="domain" description="Glycosyl hydrolase family 92 N-terminal" evidence="3">
    <location>
        <begin position="28"/>
        <end position="281"/>
    </location>
</feature>
<evidence type="ECO:0000313" key="5">
    <source>
        <dbReference type="Proteomes" id="UP001230685"/>
    </source>
</evidence>
<dbReference type="InterPro" id="IPR014718">
    <property type="entry name" value="GH-type_carb-bd"/>
</dbReference>
<dbReference type="InterPro" id="IPR008928">
    <property type="entry name" value="6-hairpin_glycosidase_sf"/>
</dbReference>